<proteinExistence type="predicted"/>
<dbReference type="Proteomes" id="UP001140087">
    <property type="component" value="Unassembled WGS sequence"/>
</dbReference>
<gene>
    <name evidence="1" type="ORF">H4R21_004379</name>
</gene>
<evidence type="ECO:0000313" key="2">
    <source>
        <dbReference type="Proteomes" id="UP001140087"/>
    </source>
</evidence>
<reference evidence="1" key="1">
    <citation type="submission" date="2022-07" db="EMBL/GenBank/DDBJ databases">
        <title>Phylogenomic reconstructions and comparative analyses of Kickxellomycotina fungi.</title>
        <authorList>
            <person name="Reynolds N.K."/>
            <person name="Stajich J.E."/>
            <person name="Barry K."/>
            <person name="Grigoriev I.V."/>
            <person name="Crous P."/>
            <person name="Smith M.E."/>
        </authorList>
    </citation>
    <scope>NUCLEOTIDE SEQUENCE</scope>
    <source>
        <strain evidence="1">BCRC 34780</strain>
    </source>
</reference>
<organism evidence="1 2">
    <name type="scientific">Coemansia helicoidea</name>
    <dbReference type="NCBI Taxonomy" id="1286919"/>
    <lineage>
        <taxon>Eukaryota</taxon>
        <taxon>Fungi</taxon>
        <taxon>Fungi incertae sedis</taxon>
        <taxon>Zoopagomycota</taxon>
        <taxon>Kickxellomycotina</taxon>
        <taxon>Kickxellomycetes</taxon>
        <taxon>Kickxellales</taxon>
        <taxon>Kickxellaceae</taxon>
        <taxon>Coemansia</taxon>
    </lineage>
</organism>
<sequence>MWATKRPASPTASGPAKRLVIRGLAAPPALPATYKADTLARLRAAVHAIQQSRPTPQGLEQLYRDCESLCLHRFAGDVYAMLQTELQAYARQQLQAIDGEADGAVLGRTQRFWEGYTQQLAMIRCVFLYLDRTYALQTPNVASLWAMGLAVVRHHLLADDLRARLVRLFVCEANRERSGEAPDCAALASISAMFVDLGLYAQHFLPSALGAARDYYQKESQRLVGSLAPLHVPGAGAPAGAVARPAPGSMDVPAYLAHVRRRLDEETQHAARYLKPDSKSTLLATVRAELVERHAEKLLASSFEAMVDDNMVADLAAMYALFLPVGKVDLLQQSWAACIRKTGLRMMQAPDLDAVLVTGLLSLKRKLDTILRDAFQANARLASALREAFEAFLNTRRSKPAQLLARHADQCLRMGNRLSVADDADDVLGRLIELFRFIQAKDLFEGYYRRDLAKRLLHSKSASIDTERLMVQKLKAECGAGYTNHIEGMLRDMDAADDLADATAQAQRELGAADIGFHANVLTMAYWPTYEPLNLVLPREAEQAQASFERAYAQKRHGRNLVWQHSLGTCMLKVAFDEGPKELQLSHVQGAVLLLFADQDELSYAQIQQSTGLEGAELQRALQSLACGKFRVLAKEPRGRDVAETDVFAFNAAFKCPQARVKISQIAAAKEAEKAEKEVEEN</sequence>
<feature type="non-terminal residue" evidence="1">
    <location>
        <position position="682"/>
    </location>
</feature>
<evidence type="ECO:0000313" key="1">
    <source>
        <dbReference type="EMBL" id="KAJ2797286.1"/>
    </source>
</evidence>
<accession>A0ACC1KYB4</accession>
<dbReference type="EMBL" id="JANBUN010001638">
    <property type="protein sequence ID" value="KAJ2797286.1"/>
    <property type="molecule type" value="Genomic_DNA"/>
</dbReference>
<name>A0ACC1KYB4_9FUNG</name>
<protein>
    <submittedName>
        <fullName evidence="1">Uncharacterized protein</fullName>
    </submittedName>
</protein>
<keyword evidence="2" id="KW-1185">Reference proteome</keyword>
<comment type="caution">
    <text evidence="1">The sequence shown here is derived from an EMBL/GenBank/DDBJ whole genome shotgun (WGS) entry which is preliminary data.</text>
</comment>